<evidence type="ECO:0000313" key="9">
    <source>
        <dbReference type="EMBL" id="QPJ66207.1"/>
    </source>
</evidence>
<dbReference type="GO" id="GO:0022857">
    <property type="term" value="F:transmembrane transporter activity"/>
    <property type="evidence" value="ECO:0007669"/>
    <property type="project" value="TreeGrafter"/>
</dbReference>
<dbReference type="Proteomes" id="UP000594464">
    <property type="component" value="Chromosome"/>
</dbReference>
<evidence type="ECO:0000256" key="5">
    <source>
        <dbReference type="ARBA" id="ARBA00023136"/>
    </source>
</evidence>
<feature type="transmembrane region" description="Helical" evidence="7">
    <location>
        <begin position="249"/>
        <end position="271"/>
    </location>
</feature>
<dbReference type="InterPro" id="IPR003838">
    <property type="entry name" value="ABC3_permease_C"/>
</dbReference>
<feature type="transmembrane region" description="Helical" evidence="7">
    <location>
        <begin position="345"/>
        <end position="366"/>
    </location>
</feature>
<dbReference type="InterPro" id="IPR050250">
    <property type="entry name" value="Macrolide_Exporter_MacB"/>
</dbReference>
<evidence type="ECO:0000256" key="4">
    <source>
        <dbReference type="ARBA" id="ARBA00022989"/>
    </source>
</evidence>
<accession>A0A7T0C458</accession>
<dbReference type="KEGG" id="nva:G3M78_12710"/>
<evidence type="ECO:0000256" key="6">
    <source>
        <dbReference type="ARBA" id="ARBA00038076"/>
    </source>
</evidence>
<feature type="domain" description="ABC3 transporter permease C-terminal" evidence="8">
    <location>
        <begin position="251"/>
        <end position="377"/>
    </location>
</feature>
<keyword evidence="3 7" id="KW-0812">Transmembrane</keyword>
<dbReference type="PANTHER" id="PTHR30572">
    <property type="entry name" value="MEMBRANE COMPONENT OF TRANSPORTER-RELATED"/>
    <property type="match status" value="1"/>
</dbReference>
<keyword evidence="2" id="KW-1003">Cell membrane</keyword>
<feature type="transmembrane region" description="Helical" evidence="7">
    <location>
        <begin position="277"/>
        <end position="296"/>
    </location>
</feature>
<dbReference type="GO" id="GO:0005886">
    <property type="term" value="C:plasma membrane"/>
    <property type="evidence" value="ECO:0007669"/>
    <property type="project" value="UniProtKB-SubCell"/>
</dbReference>
<evidence type="ECO:0000259" key="8">
    <source>
        <dbReference type="Pfam" id="PF02687"/>
    </source>
</evidence>
<keyword evidence="5 7" id="KW-0472">Membrane</keyword>
<evidence type="ECO:0000256" key="7">
    <source>
        <dbReference type="SAM" id="Phobius"/>
    </source>
</evidence>
<comment type="similarity">
    <text evidence="6">Belongs to the ABC-4 integral membrane protein family.</text>
</comment>
<evidence type="ECO:0000313" key="10">
    <source>
        <dbReference type="Proteomes" id="UP000594464"/>
    </source>
</evidence>
<dbReference type="AlphaFoldDB" id="A0A7T0C458"/>
<evidence type="ECO:0000256" key="2">
    <source>
        <dbReference type="ARBA" id="ARBA00022475"/>
    </source>
</evidence>
<comment type="subcellular location">
    <subcellularLocation>
        <location evidence="1">Cell membrane</location>
        <topology evidence="1">Multi-pass membrane protein</topology>
    </subcellularLocation>
</comment>
<evidence type="ECO:0000256" key="1">
    <source>
        <dbReference type="ARBA" id="ARBA00004651"/>
    </source>
</evidence>
<feature type="transmembrane region" description="Helical" evidence="7">
    <location>
        <begin position="303"/>
        <end position="325"/>
    </location>
</feature>
<reference evidence="10" key="1">
    <citation type="submission" date="2020-02" db="EMBL/GenBank/DDBJ databases">
        <title>Genomic and physiological characterization of two novel Nitrospinaceae genera.</title>
        <authorList>
            <person name="Mueller A.J."/>
            <person name="Jung M.-Y."/>
            <person name="Strachan C.R."/>
            <person name="Herbold C.W."/>
            <person name="Kirkegaard R.H."/>
            <person name="Daims H."/>
        </authorList>
    </citation>
    <scope>NUCLEOTIDE SEQUENCE [LARGE SCALE GENOMIC DNA]</scope>
</reference>
<protein>
    <submittedName>
        <fullName evidence="9">FtsX-like permease family protein</fullName>
    </submittedName>
</protein>
<gene>
    <name evidence="9" type="ORF">G3M78_12710</name>
</gene>
<dbReference type="PANTHER" id="PTHR30572:SF4">
    <property type="entry name" value="ABC TRANSPORTER PERMEASE YTRF"/>
    <property type="match status" value="1"/>
</dbReference>
<dbReference type="Pfam" id="PF02687">
    <property type="entry name" value="FtsX"/>
    <property type="match status" value="1"/>
</dbReference>
<name>A0A7T0C458_9BACT</name>
<sequence>MIFKLAWMQFCRQGVRAWLSVCVTGLTLIALIFLTSLLNGFQKQATKNLTITDVGGGHYRQASFDILSPTDWEDRTFKVPSKLEGLADKAEVLVLQGQLFPNRRLYPVQLRGIAMEQTLLDLPLDALKYAKPQIEDVVPVIIGARMSDKTKLAKGDSAVLRWRDRFGTVDARDAVILEVVDLLNPRVDEGVVWLRLDHLRSMTQRRDEVSWVAVADSVGDVEGVDFVSPEGLMSDLINLIQQDRRNSRVLWLILLFLVGVSVFNSQILNVFKRQVEIGTMMAFGMEAPIIVALFTMEGVFSGLGAFVFALCIGVPFFAWFQSVGLDVSHLSASTMPVQERVYLDIHFDETVLTGFILLLVIVFAAWKPVQRIASMSPTQALRGKGV</sequence>
<evidence type="ECO:0000256" key="3">
    <source>
        <dbReference type="ARBA" id="ARBA00022692"/>
    </source>
</evidence>
<dbReference type="EMBL" id="CP048620">
    <property type="protein sequence ID" value="QPJ66207.1"/>
    <property type="molecule type" value="Genomic_DNA"/>
</dbReference>
<proteinExistence type="inferred from homology"/>
<feature type="transmembrane region" description="Helical" evidence="7">
    <location>
        <begin position="17"/>
        <end position="38"/>
    </location>
</feature>
<keyword evidence="4 7" id="KW-1133">Transmembrane helix</keyword>
<organism evidence="9 10">
    <name type="scientific">Candidatus Nitrohelix vancouverensis</name>
    <dbReference type="NCBI Taxonomy" id="2705534"/>
    <lineage>
        <taxon>Bacteria</taxon>
        <taxon>Pseudomonadati</taxon>
        <taxon>Nitrospinota/Tectimicrobiota group</taxon>
        <taxon>Nitrospinota</taxon>
        <taxon>Nitrospinia</taxon>
        <taxon>Nitrospinales</taxon>
        <taxon>Nitrospinaceae</taxon>
        <taxon>Candidatus Nitrohelix</taxon>
    </lineage>
</organism>